<dbReference type="PANTHER" id="PTHR11240">
    <property type="entry name" value="RIBONUCLEASE T2"/>
    <property type="match status" value="1"/>
</dbReference>
<dbReference type="RefSeq" id="WP_220772105.1">
    <property type="nucleotide sequence ID" value="NZ_BPFC01000002.1"/>
</dbReference>
<accession>A0ABQ6J6N0</accession>
<keyword evidence="5" id="KW-1185">Reference proteome</keyword>
<dbReference type="Gene3D" id="3.90.730.10">
    <property type="entry name" value="Ribonuclease T2-like"/>
    <property type="match status" value="1"/>
</dbReference>
<name>A0ABQ6J6N0_9GAMM</name>
<proteinExistence type="inferred from homology"/>
<dbReference type="Proteomes" id="UP001157046">
    <property type="component" value="Unassembled WGS sequence"/>
</dbReference>
<evidence type="ECO:0000256" key="3">
    <source>
        <dbReference type="SAM" id="MobiDB-lite"/>
    </source>
</evidence>
<gene>
    <name evidence="4" type="ORF">GCM10025855_33190</name>
</gene>
<evidence type="ECO:0000313" key="5">
    <source>
        <dbReference type="Proteomes" id="UP001157046"/>
    </source>
</evidence>
<dbReference type="SUPFAM" id="SSF55895">
    <property type="entry name" value="Ribonuclease Rh-like"/>
    <property type="match status" value="1"/>
</dbReference>
<dbReference type="EMBL" id="BSUY01000001">
    <property type="protein sequence ID" value="GMA83786.1"/>
    <property type="molecule type" value="Genomic_DNA"/>
</dbReference>
<dbReference type="PROSITE" id="PS00530">
    <property type="entry name" value="RNASE_T2_1"/>
    <property type="match status" value="1"/>
</dbReference>
<evidence type="ECO:0000256" key="2">
    <source>
        <dbReference type="RuleBase" id="RU004328"/>
    </source>
</evidence>
<comment type="similarity">
    <text evidence="1 2">Belongs to the RNase T2 family.</text>
</comment>
<dbReference type="InterPro" id="IPR018188">
    <property type="entry name" value="RNase_T2_His_AS_1"/>
</dbReference>
<dbReference type="InterPro" id="IPR001568">
    <property type="entry name" value="RNase_T2-like"/>
</dbReference>
<dbReference type="Pfam" id="PF00445">
    <property type="entry name" value="Ribonuclease_T2"/>
    <property type="match status" value="1"/>
</dbReference>
<comment type="caution">
    <text evidence="4">The sequence shown here is derived from an EMBL/GenBank/DDBJ whole genome shotgun (WGS) entry which is preliminary data.</text>
</comment>
<dbReference type="PROSITE" id="PS00531">
    <property type="entry name" value="RNASE_T2_2"/>
    <property type="match status" value="1"/>
</dbReference>
<feature type="compositionally biased region" description="Basic and acidic residues" evidence="3">
    <location>
        <begin position="144"/>
        <end position="163"/>
    </location>
</feature>
<dbReference type="InterPro" id="IPR033130">
    <property type="entry name" value="RNase_T2_His_AS_2"/>
</dbReference>
<dbReference type="CDD" id="cd01062">
    <property type="entry name" value="RNase_T2_prok"/>
    <property type="match status" value="1"/>
</dbReference>
<sequence>MIKSFCLIISRIKLPSLLLKRPSRILLATFGLCGTLIITATPAFSAPATGEFIADKRCELFQSKNKQTNPDQWQSNIGERYPVLEILGNSVKPDWLRVRTNAVNSPMRWINGACGQYQSNIADSNLSTPATAVEPTQTTTAADIKAKSRDSLKDHGTTQKRQGDQCRIGGEFDANVLALSWQSTFCELYGSRKAECRALSQTSESTQWQHFSLHGLWPNKQQCGTRYGYCGTVKLQPNDFCTYPEFELNPSVRKNLEEVMPSAQYGTCLERHEWWKHGTCRSQDPNEYFLLATQLTQAVNASAWVQSFIHERIGKDVTKRELNQSFDASFGKGAHTKMSLECAKGLLSEIRINLPEDIKASDSLPSLLAKANKAKKSTCPETITIDKPN</sequence>
<feature type="compositionally biased region" description="Polar residues" evidence="3">
    <location>
        <begin position="132"/>
        <end position="141"/>
    </location>
</feature>
<dbReference type="InterPro" id="IPR039378">
    <property type="entry name" value="RNase_T2_prok"/>
</dbReference>
<feature type="region of interest" description="Disordered" evidence="3">
    <location>
        <begin position="132"/>
        <end position="163"/>
    </location>
</feature>
<evidence type="ECO:0000256" key="1">
    <source>
        <dbReference type="ARBA" id="ARBA00007469"/>
    </source>
</evidence>
<dbReference type="PANTHER" id="PTHR11240:SF22">
    <property type="entry name" value="RIBONUCLEASE T2"/>
    <property type="match status" value="1"/>
</dbReference>
<evidence type="ECO:0000313" key="4">
    <source>
        <dbReference type="EMBL" id="GMA83786.1"/>
    </source>
</evidence>
<protein>
    <submittedName>
        <fullName evidence="4">Ribonuclease T(2)</fullName>
    </submittedName>
</protein>
<organism evidence="4 5">
    <name type="scientific">Shewanella glacialipiscicola</name>
    <dbReference type="NCBI Taxonomy" id="614069"/>
    <lineage>
        <taxon>Bacteria</taxon>
        <taxon>Pseudomonadati</taxon>
        <taxon>Pseudomonadota</taxon>
        <taxon>Gammaproteobacteria</taxon>
        <taxon>Alteromonadales</taxon>
        <taxon>Shewanellaceae</taxon>
        <taxon>Shewanella</taxon>
    </lineage>
</organism>
<reference evidence="5" key="1">
    <citation type="journal article" date="2019" name="Int. J. Syst. Evol. Microbiol.">
        <title>The Global Catalogue of Microorganisms (GCM) 10K type strain sequencing project: providing services to taxonomists for standard genome sequencing and annotation.</title>
        <authorList>
            <consortium name="The Broad Institute Genomics Platform"/>
            <consortium name="The Broad Institute Genome Sequencing Center for Infectious Disease"/>
            <person name="Wu L."/>
            <person name="Ma J."/>
        </authorList>
    </citation>
    <scope>NUCLEOTIDE SEQUENCE [LARGE SCALE GENOMIC DNA]</scope>
    <source>
        <strain evidence="5">NBRC 102030</strain>
    </source>
</reference>
<dbReference type="InterPro" id="IPR036430">
    <property type="entry name" value="RNase_T2-like_sf"/>
</dbReference>